<feature type="domain" description="HTH deoR-type" evidence="4">
    <location>
        <begin position="11"/>
        <end position="66"/>
    </location>
</feature>
<keyword evidence="6" id="KW-1185">Reference proteome</keyword>
<dbReference type="GO" id="GO:0003677">
    <property type="term" value="F:DNA binding"/>
    <property type="evidence" value="ECO:0007669"/>
    <property type="project" value="UniProtKB-KW"/>
</dbReference>
<gene>
    <name evidence="5" type="ORF">BKA15_004128</name>
</gene>
<dbReference type="SMART" id="SM01134">
    <property type="entry name" value="DeoRC"/>
    <property type="match status" value="1"/>
</dbReference>
<dbReference type="GO" id="GO:0003700">
    <property type="term" value="F:DNA-binding transcription factor activity"/>
    <property type="evidence" value="ECO:0007669"/>
    <property type="project" value="InterPro"/>
</dbReference>
<dbReference type="InterPro" id="IPR001034">
    <property type="entry name" value="DeoR_HTH"/>
</dbReference>
<evidence type="ECO:0000259" key="4">
    <source>
        <dbReference type="PROSITE" id="PS51000"/>
    </source>
</evidence>
<sequence length="264" mass="29087">MTGSVEPATRRASRLHRIADLVVAEGSISANQLAERFEVSLMTVHRDLDELARQGVVRKFRGGVSAQPSNVFEANIRYRMQVNREIKVALATYARTLIEPGMAVLLDDSTTTLELARQLEDVSPLTVITNSRPVAEIVRQDGDHRLIVLGGEYSETHDSYLGMMCNEMIDTLRADILIASTSAMTAGEVFHQEPDIVLIKRAMMRSATKRVLLMDHSKLGRTALHSIAPTKDFDLIVVDESSDPEFLSAVRDSGGRVETVKVGA</sequence>
<dbReference type="Gene3D" id="1.10.10.10">
    <property type="entry name" value="Winged helix-like DNA-binding domain superfamily/Winged helix DNA-binding domain"/>
    <property type="match status" value="1"/>
</dbReference>
<dbReference type="PROSITE" id="PS51000">
    <property type="entry name" value="HTH_DEOR_2"/>
    <property type="match status" value="1"/>
</dbReference>
<dbReference type="InterPro" id="IPR036388">
    <property type="entry name" value="WH-like_DNA-bd_sf"/>
</dbReference>
<dbReference type="InterPro" id="IPR018356">
    <property type="entry name" value="Tscrpt_reg_HTH_DeoR_CS"/>
</dbReference>
<dbReference type="RefSeq" id="WP_312879158.1">
    <property type="nucleotide sequence ID" value="NZ_JACCBU010000001.1"/>
</dbReference>
<dbReference type="SUPFAM" id="SSF46785">
    <property type="entry name" value="Winged helix' DNA-binding domain"/>
    <property type="match status" value="1"/>
</dbReference>
<accession>A0A7Y9IAI1</accession>
<dbReference type="Pfam" id="PF00455">
    <property type="entry name" value="DeoRC"/>
    <property type="match status" value="1"/>
</dbReference>
<keyword evidence="2" id="KW-0238">DNA-binding</keyword>
<evidence type="ECO:0000256" key="3">
    <source>
        <dbReference type="ARBA" id="ARBA00023163"/>
    </source>
</evidence>
<dbReference type="PANTHER" id="PTHR30363:SF44">
    <property type="entry name" value="AGA OPERON TRANSCRIPTIONAL REPRESSOR-RELATED"/>
    <property type="match status" value="1"/>
</dbReference>
<organism evidence="5 6">
    <name type="scientific">Microlunatus parietis</name>
    <dbReference type="NCBI Taxonomy" id="682979"/>
    <lineage>
        <taxon>Bacteria</taxon>
        <taxon>Bacillati</taxon>
        <taxon>Actinomycetota</taxon>
        <taxon>Actinomycetes</taxon>
        <taxon>Propionibacteriales</taxon>
        <taxon>Propionibacteriaceae</taxon>
        <taxon>Microlunatus</taxon>
    </lineage>
</organism>
<dbReference type="InterPro" id="IPR036390">
    <property type="entry name" value="WH_DNA-bd_sf"/>
</dbReference>
<dbReference type="InterPro" id="IPR014036">
    <property type="entry name" value="DeoR-like_C"/>
</dbReference>
<dbReference type="PROSITE" id="PS00894">
    <property type="entry name" value="HTH_DEOR_1"/>
    <property type="match status" value="1"/>
</dbReference>
<dbReference type="AlphaFoldDB" id="A0A7Y9IAI1"/>
<dbReference type="PRINTS" id="PR00037">
    <property type="entry name" value="HTHLACR"/>
</dbReference>
<protein>
    <submittedName>
        <fullName evidence="5">DeoR/GlpR family transcriptional regulator of sugar metabolism</fullName>
    </submittedName>
</protein>
<evidence type="ECO:0000313" key="5">
    <source>
        <dbReference type="EMBL" id="NYE72799.1"/>
    </source>
</evidence>
<evidence type="ECO:0000256" key="2">
    <source>
        <dbReference type="ARBA" id="ARBA00023125"/>
    </source>
</evidence>
<reference evidence="5 6" key="1">
    <citation type="submission" date="2020-07" db="EMBL/GenBank/DDBJ databases">
        <title>Sequencing the genomes of 1000 actinobacteria strains.</title>
        <authorList>
            <person name="Klenk H.-P."/>
        </authorList>
    </citation>
    <scope>NUCLEOTIDE SEQUENCE [LARGE SCALE GENOMIC DNA]</scope>
    <source>
        <strain evidence="5 6">DSM 22083</strain>
    </source>
</reference>
<evidence type="ECO:0000256" key="1">
    <source>
        <dbReference type="ARBA" id="ARBA00023015"/>
    </source>
</evidence>
<keyword evidence="3" id="KW-0804">Transcription</keyword>
<dbReference type="SUPFAM" id="SSF100950">
    <property type="entry name" value="NagB/RpiA/CoA transferase-like"/>
    <property type="match status" value="1"/>
</dbReference>
<proteinExistence type="predicted"/>
<name>A0A7Y9IAI1_9ACTN</name>
<dbReference type="SMART" id="SM00420">
    <property type="entry name" value="HTH_DEOR"/>
    <property type="match status" value="1"/>
</dbReference>
<dbReference type="InterPro" id="IPR037171">
    <property type="entry name" value="NagB/RpiA_transferase-like"/>
</dbReference>
<dbReference type="PANTHER" id="PTHR30363">
    <property type="entry name" value="HTH-TYPE TRANSCRIPTIONAL REGULATOR SRLR-RELATED"/>
    <property type="match status" value="1"/>
</dbReference>
<dbReference type="Pfam" id="PF08220">
    <property type="entry name" value="HTH_DeoR"/>
    <property type="match status" value="1"/>
</dbReference>
<dbReference type="Proteomes" id="UP000569914">
    <property type="component" value="Unassembled WGS sequence"/>
</dbReference>
<dbReference type="InterPro" id="IPR050313">
    <property type="entry name" value="Carb_Metab_HTH_regulators"/>
</dbReference>
<keyword evidence="1" id="KW-0805">Transcription regulation</keyword>
<comment type="caution">
    <text evidence="5">The sequence shown here is derived from an EMBL/GenBank/DDBJ whole genome shotgun (WGS) entry which is preliminary data.</text>
</comment>
<dbReference type="EMBL" id="JACCBU010000001">
    <property type="protein sequence ID" value="NYE72799.1"/>
    <property type="molecule type" value="Genomic_DNA"/>
</dbReference>
<evidence type="ECO:0000313" key="6">
    <source>
        <dbReference type="Proteomes" id="UP000569914"/>
    </source>
</evidence>